<dbReference type="GeneID" id="14207766"/>
<dbReference type="EMBL" id="FORO01000035">
    <property type="protein sequence ID" value="SFJ50273.1"/>
    <property type="molecule type" value="Genomic_DNA"/>
</dbReference>
<protein>
    <submittedName>
        <fullName evidence="2">Oxidoreductase molybdopterin binding domain-containing protein</fullName>
    </submittedName>
</protein>
<evidence type="ECO:0000259" key="1">
    <source>
        <dbReference type="Pfam" id="PF00174"/>
    </source>
</evidence>
<name>A0A1I3RUM9_9EURY</name>
<dbReference type="SUPFAM" id="SSF56524">
    <property type="entry name" value="Oxidoreductase molybdopterin-binding domain"/>
    <property type="match status" value="1"/>
</dbReference>
<gene>
    <name evidence="2" type="ORF">SAMN05443661_1355</name>
</gene>
<feature type="domain" description="Oxidoreductase molybdopterin-binding" evidence="1">
    <location>
        <begin position="21"/>
        <end position="140"/>
    </location>
</feature>
<accession>A0A1I3RUM9</accession>
<dbReference type="OMA" id="GPVAFEC"/>
<dbReference type="AlphaFoldDB" id="A0A1I3RUM9"/>
<dbReference type="Gene3D" id="3.90.420.10">
    <property type="entry name" value="Oxidoreductase, molybdopterin-binding domain"/>
    <property type="match status" value="1"/>
</dbReference>
<sequence>MTHHDADSRPSLVAPIQLVGEKSATLDGETLDELPVEERTIEVVCSTGDRYTDRWKGVPFFELLETEAATTASFPPETTHFLVESEDGQRGCIAIEDTFDALLAFGRNGQPLPEAAGYTSRFVAPDVLGPRTVKNVASIEGKKLDPGEDPESYERLLEMEGTDDESEDTAEVEPT</sequence>
<evidence type="ECO:0000313" key="3">
    <source>
        <dbReference type="Proteomes" id="UP000182829"/>
    </source>
</evidence>
<dbReference type="OrthoDB" id="230884at2157"/>
<organism evidence="2 3">
    <name type="scientific">Natronobacterium gregoryi</name>
    <dbReference type="NCBI Taxonomy" id="44930"/>
    <lineage>
        <taxon>Archaea</taxon>
        <taxon>Methanobacteriati</taxon>
        <taxon>Methanobacteriota</taxon>
        <taxon>Stenosarchaea group</taxon>
        <taxon>Halobacteria</taxon>
        <taxon>Halobacteriales</taxon>
        <taxon>Natrialbaceae</taxon>
        <taxon>Natronobacterium</taxon>
    </lineage>
</organism>
<reference evidence="2 3" key="1">
    <citation type="submission" date="2016-10" db="EMBL/GenBank/DDBJ databases">
        <authorList>
            <person name="de Groot N.N."/>
        </authorList>
    </citation>
    <scope>NUCLEOTIDE SEQUENCE [LARGE SCALE GENOMIC DNA]</scope>
    <source>
        <strain evidence="2 3">SP2</strain>
    </source>
</reference>
<evidence type="ECO:0000313" key="2">
    <source>
        <dbReference type="EMBL" id="SFJ50273.1"/>
    </source>
</evidence>
<dbReference type="Proteomes" id="UP000182829">
    <property type="component" value="Unassembled WGS sequence"/>
</dbReference>
<dbReference type="Pfam" id="PF00174">
    <property type="entry name" value="Oxidored_molyb"/>
    <property type="match status" value="1"/>
</dbReference>
<dbReference type="InterPro" id="IPR000572">
    <property type="entry name" value="OxRdtase_Mopterin-bd_dom"/>
</dbReference>
<dbReference type="InterPro" id="IPR036374">
    <property type="entry name" value="OxRdtase_Mopterin-bd_sf"/>
</dbReference>
<dbReference type="RefSeq" id="WP_005576117.1">
    <property type="nucleotide sequence ID" value="NZ_FORO01000035.1"/>
</dbReference>
<proteinExistence type="predicted"/>